<dbReference type="FunFam" id="3.40.640.10:FF:000037">
    <property type="entry name" value="dTDP-4-amino-4,6-dideoxygalactose transaminase"/>
    <property type="match status" value="1"/>
</dbReference>
<dbReference type="InterPro" id="IPR015421">
    <property type="entry name" value="PyrdxlP-dep_Trfase_major"/>
</dbReference>
<dbReference type="InterPro" id="IPR016181">
    <property type="entry name" value="Acyl_CoA_acyltransferase"/>
</dbReference>
<gene>
    <name evidence="4" type="primary">arnB_2</name>
    <name evidence="4" type="ORF">NCTC13038_05955</name>
</gene>
<sequence>MATAADIPRLRELAAQAFALSRFRAPWYAADASGRFYAQWIENAVLGTFDNQCLIFRTSDGDIRAFVSLRQLNATDARIGLLAGRGAGAELMQAARSWPDRAGSLHCGWRPRWVIPPRLNVIFSAVRMWKTPRTGYTGDMMIPFNAPPVVGTELDYMQSAMGSGKLCGDGGFTRRCQQWMEQRFGTVKALLTPSCTASLEMAALLLDIQPGDEVIMPSYTFVSTANAFVLRGAKIVFVDIRRDTMNIDETLIEAAITEKTRAIVPVHYAGVACEMDTIMAIASRHNLFVVEDAAQGVMSTYKGRALGTIGHIGCFSFHETKNYTAGGEGGATLINDRQLVERAEIIREKGTNRSQFFRGLVDKYTWRDIGSSYLMSDLQAAYLWAQLEAAEKINQQRLTLWQSYYDALLPLARAGRIELPIVPADCGHNAHMFYIKLRDIDDRSRLIAWLKEAEILAVFHYIPLHSCPAGENFGEFRGGRPLYHSGERAPAAPAPVLQSVGG</sequence>
<dbReference type="PANTHER" id="PTHR30244">
    <property type="entry name" value="TRANSAMINASE"/>
    <property type="match status" value="1"/>
</dbReference>
<proteinExistence type="inferred from homology"/>
<protein>
    <submittedName>
        <fullName evidence="4">UDP-4-amino-4-deoxy-L-arabinose--oxoglutarate aminotransferase</fullName>
        <ecNumber evidence="4">2.6.1.87</ecNumber>
    </submittedName>
</protein>
<keyword evidence="1 3" id="KW-0663">Pyridoxal phosphate</keyword>
<dbReference type="GO" id="GO:0000271">
    <property type="term" value="P:polysaccharide biosynthetic process"/>
    <property type="evidence" value="ECO:0007669"/>
    <property type="project" value="TreeGrafter"/>
</dbReference>
<evidence type="ECO:0000256" key="3">
    <source>
        <dbReference type="RuleBase" id="RU004508"/>
    </source>
</evidence>
<reference evidence="4 5" key="1">
    <citation type="submission" date="2019-03" db="EMBL/GenBank/DDBJ databases">
        <authorList>
            <consortium name="Pathogen Informatics"/>
        </authorList>
    </citation>
    <scope>NUCLEOTIDE SEQUENCE [LARGE SCALE GENOMIC DNA]</scope>
    <source>
        <strain evidence="4 5">NCTC13038</strain>
    </source>
</reference>
<evidence type="ECO:0000256" key="1">
    <source>
        <dbReference type="ARBA" id="ARBA00022898"/>
    </source>
</evidence>
<dbReference type="GO" id="GO:0099620">
    <property type="term" value="F:UDP-4-amino-4-deoxy-L-arabinose aminotransferase"/>
    <property type="evidence" value="ECO:0007669"/>
    <property type="project" value="UniProtKB-EC"/>
</dbReference>
<dbReference type="Pfam" id="PF01041">
    <property type="entry name" value="DegT_DnrJ_EryC1"/>
    <property type="match status" value="1"/>
</dbReference>
<dbReference type="InterPro" id="IPR000653">
    <property type="entry name" value="DegT/StrS_aminotransferase"/>
</dbReference>
<dbReference type="InterPro" id="IPR015424">
    <property type="entry name" value="PyrdxlP-dep_Trfase"/>
</dbReference>
<keyword evidence="4" id="KW-0808">Transferase</keyword>
<dbReference type="SUPFAM" id="SSF53383">
    <property type="entry name" value="PLP-dependent transferases"/>
    <property type="match status" value="1"/>
</dbReference>
<dbReference type="GO" id="GO:0030170">
    <property type="term" value="F:pyridoxal phosphate binding"/>
    <property type="evidence" value="ECO:0007669"/>
    <property type="project" value="TreeGrafter"/>
</dbReference>
<dbReference type="SUPFAM" id="SSF55729">
    <property type="entry name" value="Acyl-CoA N-acyltransferases (Nat)"/>
    <property type="match status" value="1"/>
</dbReference>
<dbReference type="Gene3D" id="3.40.640.10">
    <property type="entry name" value="Type I PLP-dependent aspartate aminotransferase-like (Major domain)"/>
    <property type="match status" value="1"/>
</dbReference>
<dbReference type="EMBL" id="CAADJG010000002">
    <property type="protein sequence ID" value="VFS88950.1"/>
    <property type="molecule type" value="Genomic_DNA"/>
</dbReference>
<dbReference type="PANTHER" id="PTHR30244:SF34">
    <property type="entry name" value="DTDP-4-AMINO-4,6-DIDEOXYGALACTOSE TRANSAMINASE"/>
    <property type="match status" value="1"/>
</dbReference>
<dbReference type="NCBIfam" id="TIGR02379">
    <property type="entry name" value="ECA_wecE"/>
    <property type="match status" value="1"/>
</dbReference>
<dbReference type="AlphaFoldDB" id="A0A485CW00"/>
<dbReference type="InterPro" id="IPR012749">
    <property type="entry name" value="WecE-like"/>
</dbReference>
<accession>A0A485CW00</accession>
<dbReference type="NCBIfam" id="NF008687">
    <property type="entry name" value="PRK11706.1"/>
    <property type="match status" value="1"/>
</dbReference>
<comment type="similarity">
    <text evidence="2 3">Belongs to the DegT/DnrJ/EryC1 family.</text>
</comment>
<name>A0A485CW00_RAOTE</name>
<evidence type="ECO:0000313" key="4">
    <source>
        <dbReference type="EMBL" id="VFS88950.1"/>
    </source>
</evidence>
<dbReference type="GO" id="GO:0019180">
    <property type="term" value="F:dTDP-4-amino-4,6-dideoxygalactose transaminase activity"/>
    <property type="evidence" value="ECO:0007669"/>
    <property type="project" value="TreeGrafter"/>
</dbReference>
<dbReference type="EC" id="2.6.1.87" evidence="4"/>
<organism evidence="4 5">
    <name type="scientific">Raoultella terrigena</name>
    <name type="common">Klebsiella terrigena</name>
    <dbReference type="NCBI Taxonomy" id="577"/>
    <lineage>
        <taxon>Bacteria</taxon>
        <taxon>Pseudomonadati</taxon>
        <taxon>Pseudomonadota</taxon>
        <taxon>Gammaproteobacteria</taxon>
        <taxon>Enterobacterales</taxon>
        <taxon>Enterobacteriaceae</taxon>
        <taxon>Klebsiella/Raoultella group</taxon>
        <taxon>Raoultella</taxon>
    </lineage>
</organism>
<dbReference type="Gene3D" id="3.40.630.30">
    <property type="match status" value="1"/>
</dbReference>
<dbReference type="Proteomes" id="UP000332594">
    <property type="component" value="Unassembled WGS sequence"/>
</dbReference>
<keyword evidence="4" id="KW-0032">Aminotransferase</keyword>
<evidence type="ECO:0000256" key="2">
    <source>
        <dbReference type="ARBA" id="ARBA00037999"/>
    </source>
</evidence>
<dbReference type="CDD" id="cd00616">
    <property type="entry name" value="AHBA_syn"/>
    <property type="match status" value="1"/>
</dbReference>
<evidence type="ECO:0000313" key="5">
    <source>
        <dbReference type="Proteomes" id="UP000332594"/>
    </source>
</evidence>